<gene>
    <name evidence="3" type="ORF">OJF2_69910</name>
    <name evidence="4" type="ORF">OJF2_76770</name>
</gene>
<keyword evidence="5" id="KW-1185">Reference proteome</keyword>
<feature type="domain" description="Integrase catalytic" evidence="2">
    <location>
        <begin position="1"/>
        <end position="125"/>
    </location>
</feature>
<name>A0A5B9WGC4_9BACT</name>
<dbReference type="InterPro" id="IPR036397">
    <property type="entry name" value="RNaseH_sf"/>
</dbReference>
<feature type="compositionally biased region" description="Basic residues" evidence="1">
    <location>
        <begin position="197"/>
        <end position="211"/>
    </location>
</feature>
<evidence type="ECO:0000313" key="4">
    <source>
        <dbReference type="EMBL" id="QEH39065.1"/>
    </source>
</evidence>
<proteinExistence type="predicted"/>
<dbReference type="EMBL" id="CP042997">
    <property type="protein sequence ID" value="QEH38390.1"/>
    <property type="molecule type" value="Genomic_DNA"/>
</dbReference>
<evidence type="ECO:0000313" key="5">
    <source>
        <dbReference type="Proteomes" id="UP000324233"/>
    </source>
</evidence>
<dbReference type="Proteomes" id="UP000324233">
    <property type="component" value="Chromosome"/>
</dbReference>
<reference evidence="4 5" key="1">
    <citation type="submission" date="2019-08" db="EMBL/GenBank/DDBJ databases">
        <title>Deep-cultivation of Planctomycetes and their phenomic and genomic characterization uncovers novel biology.</title>
        <authorList>
            <person name="Wiegand S."/>
            <person name="Jogler M."/>
            <person name="Boedeker C."/>
            <person name="Pinto D."/>
            <person name="Vollmers J."/>
            <person name="Rivas-Marin E."/>
            <person name="Kohn T."/>
            <person name="Peeters S.H."/>
            <person name="Heuer A."/>
            <person name="Rast P."/>
            <person name="Oberbeckmann S."/>
            <person name="Bunk B."/>
            <person name="Jeske O."/>
            <person name="Meyerdierks A."/>
            <person name="Storesund J.E."/>
            <person name="Kallscheuer N."/>
            <person name="Luecker S."/>
            <person name="Lage O.M."/>
            <person name="Pohl T."/>
            <person name="Merkel B.J."/>
            <person name="Hornburger P."/>
            <person name="Mueller R.-W."/>
            <person name="Bruemmer F."/>
            <person name="Labrenz M."/>
            <person name="Spormann A.M."/>
            <person name="Op den Camp H."/>
            <person name="Overmann J."/>
            <person name="Amann R."/>
            <person name="Jetten M.S.M."/>
            <person name="Mascher T."/>
            <person name="Medema M.H."/>
            <person name="Devos D.P."/>
            <person name="Kaster A.-K."/>
            <person name="Ovreas L."/>
            <person name="Rohde M."/>
            <person name="Galperin M.Y."/>
            <person name="Jogler C."/>
        </authorList>
    </citation>
    <scope>NUCLEOTIDE SEQUENCE [LARGE SCALE GENOMIC DNA]</scope>
    <source>
        <strain evidence="4 5">OJF2</strain>
    </source>
</reference>
<dbReference type="GO" id="GO:0003676">
    <property type="term" value="F:nucleic acid binding"/>
    <property type="evidence" value="ECO:0007669"/>
    <property type="project" value="InterPro"/>
</dbReference>
<dbReference type="EMBL" id="CP042997">
    <property type="protein sequence ID" value="QEH39065.1"/>
    <property type="molecule type" value="Genomic_DNA"/>
</dbReference>
<dbReference type="SUPFAM" id="SSF53098">
    <property type="entry name" value="Ribonuclease H-like"/>
    <property type="match status" value="1"/>
</dbReference>
<accession>A0A5B9WGC4</accession>
<dbReference type="PROSITE" id="PS50994">
    <property type="entry name" value="INTEGRASE"/>
    <property type="match status" value="1"/>
</dbReference>
<dbReference type="InterPro" id="IPR012337">
    <property type="entry name" value="RNaseH-like_sf"/>
</dbReference>
<feature type="region of interest" description="Disordered" evidence="1">
    <location>
        <begin position="196"/>
        <end position="223"/>
    </location>
</feature>
<dbReference type="AlphaFoldDB" id="A0A5B9WGC4"/>
<evidence type="ECO:0000259" key="2">
    <source>
        <dbReference type="PROSITE" id="PS50994"/>
    </source>
</evidence>
<dbReference type="InterPro" id="IPR001584">
    <property type="entry name" value="Integrase_cat-core"/>
</dbReference>
<sequence>MRVRVDNGSPWGSAGDLPTELALWLFGLGVEVIWNPPRRPQDNGVIERSQGTGKRWAETATCADAAELQRRIDEMDRIQREVYPCIGGKSRTEAFPELEHSGRHYRAEDEAASWSLPAALAHLATYCVQREVDEGGCISLGNRSRYVGTPLKGKRVCVSLDPYEVAWLVHDAAGVCYHRLEAGELSAERITGLDVSRHRHRPGPRPRRRQRTAAELPANNCGA</sequence>
<evidence type="ECO:0000313" key="3">
    <source>
        <dbReference type="EMBL" id="QEH38390.1"/>
    </source>
</evidence>
<dbReference type="KEGG" id="agv:OJF2_76770"/>
<dbReference type="Gene3D" id="3.30.420.10">
    <property type="entry name" value="Ribonuclease H-like superfamily/Ribonuclease H"/>
    <property type="match status" value="1"/>
</dbReference>
<dbReference type="KEGG" id="agv:OJF2_69910"/>
<protein>
    <submittedName>
        <fullName evidence="4">Integrase core domain protein</fullName>
    </submittedName>
</protein>
<dbReference type="GO" id="GO:0015074">
    <property type="term" value="P:DNA integration"/>
    <property type="evidence" value="ECO:0007669"/>
    <property type="project" value="InterPro"/>
</dbReference>
<evidence type="ECO:0000256" key="1">
    <source>
        <dbReference type="SAM" id="MobiDB-lite"/>
    </source>
</evidence>
<organism evidence="4 5">
    <name type="scientific">Aquisphaera giovannonii</name>
    <dbReference type="NCBI Taxonomy" id="406548"/>
    <lineage>
        <taxon>Bacteria</taxon>
        <taxon>Pseudomonadati</taxon>
        <taxon>Planctomycetota</taxon>
        <taxon>Planctomycetia</taxon>
        <taxon>Isosphaerales</taxon>
        <taxon>Isosphaeraceae</taxon>
        <taxon>Aquisphaera</taxon>
    </lineage>
</organism>